<dbReference type="PANTHER" id="PTHR43903">
    <property type="entry name" value="NEUROLIGIN"/>
    <property type="match status" value="1"/>
</dbReference>
<dbReference type="Proteomes" id="UP000678393">
    <property type="component" value="Unassembled WGS sequence"/>
</dbReference>
<evidence type="ECO:0000256" key="3">
    <source>
        <dbReference type="ARBA" id="ARBA00022801"/>
    </source>
</evidence>
<dbReference type="AlphaFoldDB" id="A0A8S3ZIF5"/>
<evidence type="ECO:0000313" key="6">
    <source>
        <dbReference type="EMBL" id="CAG5129354.1"/>
    </source>
</evidence>
<dbReference type="InterPro" id="IPR002018">
    <property type="entry name" value="CarbesteraseB"/>
</dbReference>
<dbReference type="EMBL" id="CAJHNH020003458">
    <property type="protein sequence ID" value="CAG5129354.1"/>
    <property type="molecule type" value="Genomic_DNA"/>
</dbReference>
<protein>
    <recommendedName>
        <fullName evidence="4">Carboxylic ester hydrolase</fullName>
        <ecNumber evidence="4">3.1.1.-</ecNumber>
    </recommendedName>
</protein>
<evidence type="ECO:0000256" key="2">
    <source>
        <dbReference type="ARBA" id="ARBA00022729"/>
    </source>
</evidence>
<feature type="domain" description="Carboxylesterase type B" evidence="5">
    <location>
        <begin position="37"/>
        <end position="516"/>
    </location>
</feature>
<dbReference type="PROSITE" id="PS00122">
    <property type="entry name" value="CARBOXYLESTERASE_B_1"/>
    <property type="match status" value="1"/>
</dbReference>
<dbReference type="GO" id="GO:0016787">
    <property type="term" value="F:hydrolase activity"/>
    <property type="evidence" value="ECO:0007669"/>
    <property type="project" value="UniProtKB-KW"/>
</dbReference>
<feature type="chain" id="PRO_5035962946" description="Carboxylic ester hydrolase" evidence="4">
    <location>
        <begin position="22"/>
        <end position="542"/>
    </location>
</feature>
<evidence type="ECO:0000313" key="7">
    <source>
        <dbReference type="Proteomes" id="UP000678393"/>
    </source>
</evidence>
<dbReference type="OrthoDB" id="3200163at2759"/>
<dbReference type="EC" id="3.1.1.-" evidence="4"/>
<accession>A0A8S3ZIF5</accession>
<name>A0A8S3ZIF5_9EUPU</name>
<gene>
    <name evidence="6" type="ORF">CUNI_LOCUS14912</name>
</gene>
<evidence type="ECO:0000259" key="5">
    <source>
        <dbReference type="Pfam" id="PF00135"/>
    </source>
</evidence>
<evidence type="ECO:0000256" key="1">
    <source>
        <dbReference type="ARBA" id="ARBA00005964"/>
    </source>
</evidence>
<feature type="signal peptide" evidence="4">
    <location>
        <begin position="1"/>
        <end position="21"/>
    </location>
</feature>
<sequence length="542" mass="59462">MRTGVYTWFVLLCGIVQSSRSQTTHGNILVSLGPGQQLKGLNTTAASGQRVYSFLGIPYALPPTGDRRLKPPEPEPDWTGVKETVTKSAICPQNNEGAEDCLYLNVFTPDVSGSLPVFVWFHGGSYTIGSAFKDGDGATMAPQGVVTVTINYRLGPLGFMSTGDAAMPGNYGMLDQVLSLKWVQKYIRSFGGDPSQVTIGGGSAGSHSVSLMITSLLAKGLFHRGIMESGSALALTALERPGTKVKLRDATLRSASRMGCTQSVSSEVLQCVQKVGIHHFMNASKDFTPYPRVETTFGFLPDEPLTLLKNGNYNKVDTLHGTNSGEWNQEINDDHDNGVTEQEFRTTIGSLLGIFINGDLITRIFSEAYTSNVTDPFVLRTKLVQAVSDIKYGGATIVETNKYLTTPNTHTKHFLYEFDYRISGTTTPAWRGVAHGGERRFVFYPDVRYSFAKPDDKALGQEVQTLWANFIKHGDPTPSGLTVKLESGTSVVRWSQFTMDNPQLLKIDTPSKMDTHRRLFLIPLFERILEIMKSTEKSPIVG</sequence>
<organism evidence="6 7">
    <name type="scientific">Candidula unifasciata</name>
    <dbReference type="NCBI Taxonomy" id="100452"/>
    <lineage>
        <taxon>Eukaryota</taxon>
        <taxon>Metazoa</taxon>
        <taxon>Spiralia</taxon>
        <taxon>Lophotrochozoa</taxon>
        <taxon>Mollusca</taxon>
        <taxon>Gastropoda</taxon>
        <taxon>Heterobranchia</taxon>
        <taxon>Euthyneura</taxon>
        <taxon>Panpulmonata</taxon>
        <taxon>Eupulmonata</taxon>
        <taxon>Stylommatophora</taxon>
        <taxon>Helicina</taxon>
        <taxon>Helicoidea</taxon>
        <taxon>Geomitridae</taxon>
        <taxon>Candidula</taxon>
    </lineage>
</organism>
<reference evidence="6" key="1">
    <citation type="submission" date="2021-04" db="EMBL/GenBank/DDBJ databases">
        <authorList>
            <consortium name="Molecular Ecology Group"/>
        </authorList>
    </citation>
    <scope>NUCLEOTIDE SEQUENCE</scope>
</reference>
<dbReference type="InterPro" id="IPR051093">
    <property type="entry name" value="Neuroligin/BSAL"/>
</dbReference>
<keyword evidence="3 4" id="KW-0378">Hydrolase</keyword>
<dbReference type="Pfam" id="PF00135">
    <property type="entry name" value="COesterase"/>
    <property type="match status" value="1"/>
</dbReference>
<dbReference type="PROSITE" id="PS00941">
    <property type="entry name" value="CARBOXYLESTERASE_B_2"/>
    <property type="match status" value="1"/>
</dbReference>
<dbReference type="Gene3D" id="3.40.50.1820">
    <property type="entry name" value="alpha/beta hydrolase"/>
    <property type="match status" value="1"/>
</dbReference>
<comment type="similarity">
    <text evidence="1 4">Belongs to the type-B carboxylesterase/lipase family.</text>
</comment>
<comment type="caution">
    <text evidence="6">The sequence shown here is derived from an EMBL/GenBank/DDBJ whole genome shotgun (WGS) entry which is preliminary data.</text>
</comment>
<dbReference type="InterPro" id="IPR019819">
    <property type="entry name" value="Carboxylesterase_B_CS"/>
</dbReference>
<evidence type="ECO:0000256" key="4">
    <source>
        <dbReference type="RuleBase" id="RU361235"/>
    </source>
</evidence>
<dbReference type="SUPFAM" id="SSF53474">
    <property type="entry name" value="alpha/beta-Hydrolases"/>
    <property type="match status" value="1"/>
</dbReference>
<dbReference type="InterPro" id="IPR029058">
    <property type="entry name" value="AB_hydrolase_fold"/>
</dbReference>
<dbReference type="InterPro" id="IPR019826">
    <property type="entry name" value="Carboxylesterase_B_AS"/>
</dbReference>
<proteinExistence type="inferred from homology"/>
<keyword evidence="7" id="KW-1185">Reference proteome</keyword>
<keyword evidence="2 4" id="KW-0732">Signal</keyword>